<organism evidence="22 23">
    <name type="scientific">Candidatus Protochlamydia naegleriophila</name>
    <dbReference type="NCBI Taxonomy" id="389348"/>
    <lineage>
        <taxon>Bacteria</taxon>
        <taxon>Pseudomonadati</taxon>
        <taxon>Chlamydiota</taxon>
        <taxon>Chlamydiia</taxon>
        <taxon>Parachlamydiales</taxon>
        <taxon>Parachlamydiaceae</taxon>
        <taxon>Candidatus Protochlamydia</taxon>
    </lineage>
</organism>
<evidence type="ECO:0000256" key="1">
    <source>
        <dbReference type="ARBA" id="ARBA00001947"/>
    </source>
</evidence>
<dbReference type="AlphaFoldDB" id="A0A0U5JA85"/>
<evidence type="ECO:0000256" key="7">
    <source>
        <dbReference type="ARBA" id="ARBA00022519"/>
    </source>
</evidence>
<dbReference type="Gene3D" id="3.10.450.50">
    <property type="match status" value="1"/>
</dbReference>
<dbReference type="STRING" id="389348.PNK_0132"/>
<evidence type="ECO:0000256" key="4">
    <source>
        <dbReference type="ARBA" id="ARBA00022448"/>
    </source>
</evidence>
<keyword evidence="9 16" id="KW-0547">Nucleotide-binding</keyword>
<dbReference type="FunFam" id="3.40.50.300:FF:000246">
    <property type="entry name" value="Preprotein translocase subunit SecA"/>
    <property type="match status" value="1"/>
</dbReference>
<dbReference type="InterPro" id="IPR000185">
    <property type="entry name" value="SecA"/>
</dbReference>
<dbReference type="GO" id="GO:0065002">
    <property type="term" value="P:intracellular protein transmembrane transport"/>
    <property type="evidence" value="ECO:0007669"/>
    <property type="project" value="UniProtKB-UniRule"/>
</dbReference>
<feature type="binding site" evidence="16">
    <location>
        <begin position="117"/>
        <end position="121"/>
    </location>
    <ligand>
        <name>ATP</name>
        <dbReference type="ChEBI" id="CHEBI:30616"/>
    </ligand>
</feature>
<dbReference type="FunFam" id="3.40.50.300:FF:000429">
    <property type="entry name" value="Preprotein translocase subunit SecA"/>
    <property type="match status" value="1"/>
</dbReference>
<keyword evidence="4 16" id="KW-0813">Transport</keyword>
<dbReference type="SUPFAM" id="SSF52540">
    <property type="entry name" value="P-loop containing nucleoside triphosphate hydrolases"/>
    <property type="match status" value="2"/>
</dbReference>
<evidence type="ECO:0000313" key="22">
    <source>
        <dbReference type="EMBL" id="CUI15770.1"/>
    </source>
</evidence>
<evidence type="ECO:0000256" key="16">
    <source>
        <dbReference type="HAMAP-Rule" id="MF_01382"/>
    </source>
</evidence>
<feature type="domain" description="SecA family profile" evidence="21">
    <location>
        <begin position="2"/>
        <end position="712"/>
    </location>
</feature>
<dbReference type="InterPro" id="IPR044722">
    <property type="entry name" value="SecA_SF2_C"/>
</dbReference>
<evidence type="ECO:0000256" key="2">
    <source>
        <dbReference type="ARBA" id="ARBA00004170"/>
    </source>
</evidence>
<evidence type="ECO:0000259" key="21">
    <source>
        <dbReference type="PROSITE" id="PS51196"/>
    </source>
</evidence>
<dbReference type="EMBL" id="LN879502">
    <property type="protein sequence ID" value="CUI15770.1"/>
    <property type="molecule type" value="Genomic_DNA"/>
</dbReference>
<feature type="domain" description="Helicase C-terminal" evidence="20">
    <location>
        <begin position="544"/>
        <end position="738"/>
    </location>
</feature>
<dbReference type="PROSITE" id="PS51196">
    <property type="entry name" value="SECA_MOTOR_DEAD"/>
    <property type="match status" value="1"/>
</dbReference>
<dbReference type="PROSITE" id="PS51194">
    <property type="entry name" value="HELICASE_CTER"/>
    <property type="match status" value="1"/>
</dbReference>
<keyword evidence="15 16" id="KW-0472">Membrane</keyword>
<keyword evidence="13 16" id="KW-1278">Translocase</keyword>
<evidence type="ECO:0000256" key="9">
    <source>
        <dbReference type="ARBA" id="ARBA00022741"/>
    </source>
</evidence>
<dbReference type="InParanoid" id="A0A0U5JA85"/>
<dbReference type="PATRIC" id="fig|389348.3.peg.154"/>
<dbReference type="GO" id="GO:0005524">
    <property type="term" value="F:ATP binding"/>
    <property type="evidence" value="ECO:0007669"/>
    <property type="project" value="UniProtKB-UniRule"/>
</dbReference>
<evidence type="ECO:0000256" key="12">
    <source>
        <dbReference type="ARBA" id="ARBA00022927"/>
    </source>
</evidence>
<keyword evidence="8" id="KW-0479">Metal-binding</keyword>
<dbReference type="GO" id="GO:0008564">
    <property type="term" value="F:protein-exporting ATPase activity"/>
    <property type="evidence" value="ECO:0007669"/>
    <property type="project" value="UniProtKB-EC"/>
</dbReference>
<dbReference type="SMART" id="SM00490">
    <property type="entry name" value="HELICc"/>
    <property type="match status" value="1"/>
</dbReference>
<evidence type="ECO:0000256" key="3">
    <source>
        <dbReference type="ARBA" id="ARBA00007650"/>
    </source>
</evidence>
<evidence type="ECO:0000256" key="13">
    <source>
        <dbReference type="ARBA" id="ARBA00022967"/>
    </source>
</evidence>
<evidence type="ECO:0000259" key="19">
    <source>
        <dbReference type="PROSITE" id="PS51192"/>
    </source>
</evidence>
<dbReference type="CDD" id="cd18803">
    <property type="entry name" value="SF2_C_secA"/>
    <property type="match status" value="1"/>
</dbReference>
<evidence type="ECO:0000256" key="15">
    <source>
        <dbReference type="ARBA" id="ARBA00023136"/>
    </source>
</evidence>
<dbReference type="Pfam" id="PF21090">
    <property type="entry name" value="P-loop_SecA"/>
    <property type="match status" value="2"/>
</dbReference>
<dbReference type="SMART" id="SM00957">
    <property type="entry name" value="SecA_DEAD"/>
    <property type="match status" value="1"/>
</dbReference>
<keyword evidence="23" id="KW-1185">Reference proteome</keyword>
<reference evidence="23" key="1">
    <citation type="submission" date="2015-09" db="EMBL/GenBank/DDBJ databases">
        <authorList>
            <person name="Bertelli C."/>
        </authorList>
    </citation>
    <scope>NUCLEOTIDE SEQUENCE [LARGE SCALE GENOMIC DNA]</scope>
    <source>
        <strain evidence="23">KNic</strain>
    </source>
</reference>
<dbReference type="InterPro" id="IPR004027">
    <property type="entry name" value="SEC_C_motif"/>
</dbReference>
<keyword evidence="12 16" id="KW-0653">Protein transport</keyword>
<keyword evidence="7" id="KW-0997">Cell inner membrane</keyword>
<comment type="subunit">
    <text evidence="16">Monomer and homodimer. Part of the essential Sec protein translocation apparatus which comprises SecA, SecYEG and auxiliary proteins SecDF. Other proteins may also be involved.</text>
</comment>
<dbReference type="Gene3D" id="3.40.50.300">
    <property type="entry name" value="P-loop containing nucleotide triphosphate hydrolases"/>
    <property type="match status" value="2"/>
</dbReference>
<dbReference type="SUPFAM" id="SSF81767">
    <property type="entry name" value="Pre-protein crosslinking domain of SecA"/>
    <property type="match status" value="1"/>
</dbReference>
<dbReference type="SUPFAM" id="SSF81886">
    <property type="entry name" value="Helical scaffold and wing domains of SecA"/>
    <property type="match status" value="1"/>
</dbReference>
<dbReference type="GO" id="GO:0031522">
    <property type="term" value="C:cell envelope Sec protein transport complex"/>
    <property type="evidence" value="ECO:0007669"/>
    <property type="project" value="TreeGrafter"/>
</dbReference>
<dbReference type="SMART" id="SM00958">
    <property type="entry name" value="SecA_PP_bind"/>
    <property type="match status" value="1"/>
</dbReference>
<sequence length="1024" mass="117422">MFGFLKKIFGSAHDRLLNRYRKIVVDVNRWDEKFKSLSDEQLKGKTEEFRQRLQKGETLDQILPEAYAVVKNVCRRLSGTEVHVSGYNQRWDMVPYDVQILGGIAMHSGAISEMHTGEGKTLTAVMPLYLNALTGKPVHLITVNDYLAQRDCEWVGTVLRWLGLTTGALTNSVPIEGRKQIYACDVVYGTASEFGFDYLRDNSMAMSKDEQVQRGYYFAIIDEVDSILIDEARTPLIISGPVPDSRQMYDELKEGVAELVRRQRDLCSRLATDARKVFDQLALADENAKKDKKQEEAEQEAYRKLWLVGKGTPQNKILKRLKENPDVRAAIDKWDLYYHAEQNKEERIQTLAELYMIVDEKGNEYELTDKGIGAWQTYTGGIGSAEDFIMMDISDEYIRIDEDASLDAEAKMARKMQIKEEDAKRKERAHNLRQLLRAHLLMEKDVDYIIYDNKIVIIDENTGRPQPGRRFSDGLHQAIEAKEGVEIQKETQTYATITLQNFFRMYEKLSGMTGTATTEANEFKEIYKLDVLEIPTHRPNKRQDFNDEIYMTEREKYNAMLKEVREIHEKGRPILIGTESVEVSEKLSRIFKQNGLEHTVLNAKQNEREAEIVAQAGKRGSITIATNMAGRGTDIKLEAGVAEVGGLYVMGTTRHQSRRIDRQLRGRCARQGDPGNSKFYISFEDALLRLFASPRITGVLQKFRPPEGEPISARMLNKSIETAQKRVEQRNYTMRKHTLEYDDVMNKQRQEIYAFRNEIIGVEDIEPVAIEVIESVCALGADKFFQSRSDEGGWDPEGYRQWLLHLFPVTFDENAFDQEHMEIEEIEALAAEKVVEAFKEKLARENAKVPAQLIADGEPARPAHSAVRNLMIRKTDQMWQEHLLRMDHLRSDVTLRAVGQRDPLMEFKHEAFALFDELSRTLRTEVARSMFRFEIIAPQQTLQQLLQAGLRMETNRSLFADLQNIQPMAPEADEMDESSEEEEQSPEAQKAEPIVVGQRTGRNDLCPCGSGKKYKKCCHQSEMA</sequence>
<dbReference type="InterPro" id="IPR011116">
    <property type="entry name" value="SecA_Wing/Scaffold"/>
</dbReference>
<comment type="catalytic activity">
    <reaction evidence="16">
        <text>ATP + H2O + cellular proteinSide 1 = ADP + phosphate + cellular proteinSide 2.</text>
        <dbReference type="EC" id="7.4.2.8"/>
    </reaction>
</comment>
<protein>
    <recommendedName>
        <fullName evidence="16 17">Protein translocase subunit SecA</fullName>
        <ecNumber evidence="16">7.4.2.8</ecNumber>
    </recommendedName>
</protein>
<dbReference type="InterPro" id="IPR036266">
    <property type="entry name" value="SecA_Wing/Scaffold_sf"/>
</dbReference>
<dbReference type="InterPro" id="IPR020937">
    <property type="entry name" value="SecA_CS"/>
</dbReference>
<dbReference type="RefSeq" id="WP_059059653.1">
    <property type="nucleotide sequence ID" value="NZ_LN879502.1"/>
</dbReference>
<accession>A0A0U5JA85</accession>
<dbReference type="CDD" id="cd17928">
    <property type="entry name" value="DEXDc_SecA"/>
    <property type="match status" value="1"/>
</dbReference>
<keyword evidence="11 16" id="KW-0067">ATP-binding</keyword>
<keyword evidence="10" id="KW-0862">Zinc</keyword>
<comment type="subcellular location">
    <subcellularLocation>
        <location evidence="16">Cell membrane</location>
        <topology evidence="16">Peripheral membrane protein</topology>
        <orientation evidence="16">Cytoplasmic side</orientation>
    </subcellularLocation>
    <subcellularLocation>
        <location evidence="16">Cytoplasm</location>
    </subcellularLocation>
    <subcellularLocation>
        <location evidence="2">Membrane</location>
        <topology evidence="2">Peripheral membrane protein</topology>
    </subcellularLocation>
    <text evidence="16">Distribution is 50-50.</text>
</comment>
<dbReference type="FunCoup" id="A0A0U5JA85">
    <property type="interactions" value="452"/>
</dbReference>
<dbReference type="InterPro" id="IPR036670">
    <property type="entry name" value="SecA_X-link_sf"/>
</dbReference>
<name>A0A0U5JA85_9BACT</name>
<keyword evidence="6 16" id="KW-0963">Cytoplasm</keyword>
<dbReference type="EC" id="7.4.2.8" evidence="16"/>
<dbReference type="InterPro" id="IPR011115">
    <property type="entry name" value="SecA_DEAD"/>
</dbReference>
<dbReference type="Pfam" id="PF02810">
    <property type="entry name" value="SEC-C"/>
    <property type="match status" value="1"/>
</dbReference>
<dbReference type="PANTHER" id="PTHR30612:SF0">
    <property type="entry name" value="CHLOROPLAST PROTEIN-TRANSPORTING ATPASE"/>
    <property type="match status" value="1"/>
</dbReference>
<dbReference type="GO" id="GO:0006605">
    <property type="term" value="P:protein targeting"/>
    <property type="evidence" value="ECO:0007669"/>
    <property type="project" value="UniProtKB-UniRule"/>
</dbReference>
<comment type="cofactor">
    <cofactor evidence="1">
        <name>Zn(2+)</name>
        <dbReference type="ChEBI" id="CHEBI:29105"/>
    </cofactor>
</comment>
<dbReference type="PANTHER" id="PTHR30612">
    <property type="entry name" value="SECA INNER MEMBRANE COMPONENT OF SEC PROTEIN SECRETION SYSTEM"/>
    <property type="match status" value="1"/>
</dbReference>
<evidence type="ECO:0000256" key="18">
    <source>
        <dbReference type="SAM" id="MobiDB-lite"/>
    </source>
</evidence>
<feature type="binding site" evidence="16">
    <location>
        <position position="634"/>
    </location>
    <ligand>
        <name>ATP</name>
        <dbReference type="ChEBI" id="CHEBI:30616"/>
    </ligand>
</feature>
<dbReference type="InterPro" id="IPR014001">
    <property type="entry name" value="Helicase_ATP-bd"/>
</dbReference>
<dbReference type="InterPro" id="IPR014018">
    <property type="entry name" value="SecA_motor_DEAD"/>
</dbReference>
<feature type="domain" description="Helicase ATP-binding" evidence="19">
    <location>
        <begin position="101"/>
        <end position="260"/>
    </location>
</feature>
<dbReference type="GO" id="GO:0005829">
    <property type="term" value="C:cytosol"/>
    <property type="evidence" value="ECO:0007669"/>
    <property type="project" value="TreeGrafter"/>
</dbReference>
<dbReference type="Proteomes" id="UP000069902">
    <property type="component" value="Chromosome cPNK"/>
</dbReference>
<dbReference type="Pfam" id="PF07516">
    <property type="entry name" value="SecA_SW"/>
    <property type="match status" value="1"/>
</dbReference>
<evidence type="ECO:0000256" key="5">
    <source>
        <dbReference type="ARBA" id="ARBA00022475"/>
    </source>
</evidence>
<evidence type="ECO:0000256" key="17">
    <source>
        <dbReference type="RuleBase" id="RU003874"/>
    </source>
</evidence>
<dbReference type="InterPro" id="IPR011130">
    <property type="entry name" value="SecA_preprotein_X-link_dom"/>
</dbReference>
<evidence type="ECO:0000256" key="11">
    <source>
        <dbReference type="ARBA" id="ARBA00022840"/>
    </source>
</evidence>
<dbReference type="InterPro" id="IPR001650">
    <property type="entry name" value="Helicase_C-like"/>
</dbReference>
<dbReference type="GO" id="GO:0017038">
    <property type="term" value="P:protein import"/>
    <property type="evidence" value="ECO:0007669"/>
    <property type="project" value="InterPro"/>
</dbReference>
<dbReference type="InterPro" id="IPR027417">
    <property type="entry name" value="P-loop_NTPase"/>
</dbReference>
<comment type="similarity">
    <text evidence="3 16 17">Belongs to the SecA family.</text>
</comment>
<dbReference type="Gene3D" id="1.10.3060.10">
    <property type="entry name" value="Helical scaffold and wing domains of SecA"/>
    <property type="match status" value="1"/>
</dbReference>
<dbReference type="Pfam" id="PF01043">
    <property type="entry name" value="SecA_PP_bind"/>
    <property type="match status" value="1"/>
</dbReference>
<dbReference type="Gene3D" id="3.90.1440.10">
    <property type="entry name" value="SecA, preprotein cross-linking domain"/>
    <property type="match status" value="1"/>
</dbReference>
<dbReference type="PRINTS" id="PR00906">
    <property type="entry name" value="SECA"/>
</dbReference>
<dbReference type="PROSITE" id="PS01312">
    <property type="entry name" value="SECA"/>
    <property type="match status" value="1"/>
</dbReference>
<dbReference type="Pfam" id="PF07517">
    <property type="entry name" value="SecA_DEAD"/>
    <property type="match status" value="1"/>
</dbReference>
<evidence type="ECO:0000259" key="20">
    <source>
        <dbReference type="PROSITE" id="PS51194"/>
    </source>
</evidence>
<dbReference type="GO" id="GO:0005886">
    <property type="term" value="C:plasma membrane"/>
    <property type="evidence" value="ECO:0007669"/>
    <property type="project" value="UniProtKB-SubCell"/>
</dbReference>
<evidence type="ECO:0000256" key="8">
    <source>
        <dbReference type="ARBA" id="ARBA00022723"/>
    </source>
</evidence>
<evidence type="ECO:0000313" key="23">
    <source>
        <dbReference type="Proteomes" id="UP000069902"/>
    </source>
</evidence>
<evidence type="ECO:0000256" key="6">
    <source>
        <dbReference type="ARBA" id="ARBA00022490"/>
    </source>
</evidence>
<dbReference type="NCBIfam" id="TIGR00963">
    <property type="entry name" value="secA"/>
    <property type="match status" value="1"/>
</dbReference>
<dbReference type="PROSITE" id="PS51192">
    <property type="entry name" value="HELICASE_ATP_BIND_1"/>
    <property type="match status" value="1"/>
</dbReference>
<evidence type="ECO:0000256" key="14">
    <source>
        <dbReference type="ARBA" id="ARBA00023010"/>
    </source>
</evidence>
<evidence type="ECO:0000256" key="10">
    <source>
        <dbReference type="ARBA" id="ARBA00022833"/>
    </source>
</evidence>
<feature type="compositionally biased region" description="Acidic residues" evidence="18">
    <location>
        <begin position="971"/>
        <end position="985"/>
    </location>
</feature>
<proteinExistence type="inferred from homology"/>
<comment type="function">
    <text evidence="16">Part of the Sec protein translocase complex. Interacts with the SecYEG preprotein conducting channel. Has a central role in coupling the hydrolysis of ATP to the transfer of proteins into and across the cell membrane, serving as an ATP-driven molecular motor driving the stepwise translocation of polypeptide chains across the membrane.</text>
</comment>
<dbReference type="GO" id="GO:0043952">
    <property type="term" value="P:protein transport by the Sec complex"/>
    <property type="evidence" value="ECO:0007669"/>
    <property type="project" value="TreeGrafter"/>
</dbReference>
<dbReference type="GO" id="GO:0046872">
    <property type="term" value="F:metal ion binding"/>
    <property type="evidence" value="ECO:0007669"/>
    <property type="project" value="UniProtKB-KW"/>
</dbReference>
<keyword evidence="5 16" id="KW-1003">Cell membrane</keyword>
<feature type="region of interest" description="Disordered" evidence="18">
    <location>
        <begin position="971"/>
        <end position="1003"/>
    </location>
</feature>
<dbReference type="KEGG" id="pnl:PNK_0132"/>
<dbReference type="HAMAP" id="MF_01382">
    <property type="entry name" value="SecA"/>
    <property type="match status" value="1"/>
</dbReference>
<keyword evidence="14 16" id="KW-0811">Translocation</keyword>
<feature type="binding site" evidence="16">
    <location>
        <position position="99"/>
    </location>
    <ligand>
        <name>ATP</name>
        <dbReference type="ChEBI" id="CHEBI:30616"/>
    </ligand>
</feature>
<gene>
    <name evidence="16 22" type="primary">secA</name>
    <name evidence="22" type="ORF">PNK_0132</name>
</gene>